<dbReference type="SUPFAM" id="SSF51322">
    <property type="entry name" value="Cyanovirin-N"/>
    <property type="match status" value="1"/>
</dbReference>
<keyword evidence="3" id="KW-1185">Reference proteome</keyword>
<organism evidence="2 3">
    <name type="scientific">Schizopora paradoxa</name>
    <dbReference type="NCBI Taxonomy" id="27342"/>
    <lineage>
        <taxon>Eukaryota</taxon>
        <taxon>Fungi</taxon>
        <taxon>Dikarya</taxon>
        <taxon>Basidiomycota</taxon>
        <taxon>Agaricomycotina</taxon>
        <taxon>Agaricomycetes</taxon>
        <taxon>Hymenochaetales</taxon>
        <taxon>Schizoporaceae</taxon>
        <taxon>Schizopora</taxon>
    </lineage>
</organism>
<evidence type="ECO:0000313" key="3">
    <source>
        <dbReference type="Proteomes" id="UP000053477"/>
    </source>
</evidence>
<dbReference type="InParanoid" id="A0A0H2R927"/>
<dbReference type="Gene3D" id="2.30.60.10">
    <property type="entry name" value="Cyanovirin-N"/>
    <property type="match status" value="1"/>
</dbReference>
<dbReference type="Proteomes" id="UP000053477">
    <property type="component" value="Unassembled WGS sequence"/>
</dbReference>
<evidence type="ECO:0000259" key="1">
    <source>
        <dbReference type="SMART" id="SM01111"/>
    </source>
</evidence>
<name>A0A0H2R927_9AGAM</name>
<dbReference type="STRING" id="27342.A0A0H2R927"/>
<sequence length="176" mass="18746">MSAFIQGVRIRLTMVRIFFVYNPAFDELIRNRVYALPHQTFNLKMSLLFAFVLVVCTASTLGAPVEERATAINFAESCPDISLGSSDVLTAACFNNAGALVTSSISLDSCIANTNGKLVAKSGGAFDHSCTDVVFESSGSSAELTAQCNNDKKQAVTTTIDLNSVLTNNNGFLTCP</sequence>
<accession>A0A0H2R927</accession>
<dbReference type="EMBL" id="KQ086095">
    <property type="protein sequence ID" value="KLO08355.1"/>
    <property type="molecule type" value="Genomic_DNA"/>
</dbReference>
<dbReference type="Pfam" id="PF08881">
    <property type="entry name" value="CVNH"/>
    <property type="match status" value="1"/>
</dbReference>
<dbReference type="OrthoDB" id="3068152at2759"/>
<protein>
    <submittedName>
        <fullName evidence="2">Cyanovirin-N</fullName>
    </submittedName>
</protein>
<proteinExistence type="predicted"/>
<feature type="domain" description="Cyanovirin-N" evidence="1">
    <location>
        <begin position="73"/>
        <end position="175"/>
    </location>
</feature>
<dbReference type="InterPro" id="IPR036673">
    <property type="entry name" value="Cyanovirin-N_sf"/>
</dbReference>
<dbReference type="InterPro" id="IPR011058">
    <property type="entry name" value="Cyanovirin-N"/>
</dbReference>
<dbReference type="AlphaFoldDB" id="A0A0H2R927"/>
<reference evidence="2 3" key="1">
    <citation type="submission" date="2015-04" db="EMBL/GenBank/DDBJ databases">
        <title>Complete genome sequence of Schizopora paradoxa KUC8140, a cosmopolitan wood degrader in East Asia.</title>
        <authorList>
            <consortium name="DOE Joint Genome Institute"/>
            <person name="Min B."/>
            <person name="Park H."/>
            <person name="Jang Y."/>
            <person name="Kim J.-J."/>
            <person name="Kim K.H."/>
            <person name="Pangilinan J."/>
            <person name="Lipzen A."/>
            <person name="Riley R."/>
            <person name="Grigoriev I.V."/>
            <person name="Spatafora J.W."/>
            <person name="Choi I.-G."/>
        </authorList>
    </citation>
    <scope>NUCLEOTIDE SEQUENCE [LARGE SCALE GENOMIC DNA]</scope>
    <source>
        <strain evidence="2 3">KUC8140</strain>
    </source>
</reference>
<evidence type="ECO:0000313" key="2">
    <source>
        <dbReference type="EMBL" id="KLO08355.1"/>
    </source>
</evidence>
<dbReference type="SMART" id="SM01111">
    <property type="entry name" value="CVNH"/>
    <property type="match status" value="1"/>
</dbReference>
<gene>
    <name evidence="2" type="ORF">SCHPADRAFT_944538</name>
</gene>